<dbReference type="AlphaFoldDB" id="A0A7M5WS03"/>
<evidence type="ECO:0000313" key="2">
    <source>
        <dbReference type="EnsemblMetazoa" id="CLYHEMP008207.1"/>
    </source>
</evidence>
<sequence>MDELLEVIENEKSLSDEDEINADAHQEGEEAVSSIMLFSESPIVGQQSSKKKNISLNTPQTQKRILVGKSSPLLEGPLAGSVCRKMYYTRDKDLLLCKEILLTNLHDTKKGSPLRKEAWNKVTRKLQSTYDEPFHHRSVRDRFALLIDKFRNKIDISGYNGKFYEEESELKEALTTLEHLDKIDDETRPRKRTIQIIESNKVKKRRSKTYPTQTGPIIINRPLNNETASTSKTKSPSKKTASPKTSQTQEVQLPLISNNKDSDMVIFMRYLQDKSREDIELREKELDMRQNELTLRRQELEETKKMVTYLQTLVATQQEVINKLLEKNTSE</sequence>
<organism evidence="2 3">
    <name type="scientific">Clytia hemisphaerica</name>
    <dbReference type="NCBI Taxonomy" id="252671"/>
    <lineage>
        <taxon>Eukaryota</taxon>
        <taxon>Metazoa</taxon>
        <taxon>Cnidaria</taxon>
        <taxon>Hydrozoa</taxon>
        <taxon>Hydroidolina</taxon>
        <taxon>Leptothecata</taxon>
        <taxon>Obeliida</taxon>
        <taxon>Clytiidae</taxon>
        <taxon>Clytia</taxon>
    </lineage>
</organism>
<dbReference type="EnsemblMetazoa" id="CLYHEMT008207.1">
    <property type="protein sequence ID" value="CLYHEMP008207.1"/>
    <property type="gene ID" value="CLYHEMG008207"/>
</dbReference>
<dbReference type="RefSeq" id="XP_066926908.1">
    <property type="nucleotide sequence ID" value="XM_067070807.1"/>
</dbReference>
<protein>
    <submittedName>
        <fullName evidence="2">Uncharacterized protein</fullName>
    </submittedName>
</protein>
<accession>A0A7M5WS03</accession>
<evidence type="ECO:0000256" key="1">
    <source>
        <dbReference type="SAM" id="MobiDB-lite"/>
    </source>
</evidence>
<proteinExistence type="predicted"/>
<dbReference type="GeneID" id="136814283"/>
<feature type="compositionally biased region" description="Low complexity" evidence="1">
    <location>
        <begin position="227"/>
        <end position="249"/>
    </location>
</feature>
<keyword evidence="3" id="KW-1185">Reference proteome</keyword>
<dbReference type="OrthoDB" id="10068023at2759"/>
<feature type="region of interest" description="Disordered" evidence="1">
    <location>
        <begin position="196"/>
        <end position="255"/>
    </location>
</feature>
<reference evidence="2" key="1">
    <citation type="submission" date="2021-01" db="UniProtKB">
        <authorList>
            <consortium name="EnsemblMetazoa"/>
        </authorList>
    </citation>
    <scope>IDENTIFICATION</scope>
</reference>
<evidence type="ECO:0000313" key="3">
    <source>
        <dbReference type="Proteomes" id="UP000594262"/>
    </source>
</evidence>
<dbReference type="Proteomes" id="UP000594262">
    <property type="component" value="Unplaced"/>
</dbReference>
<name>A0A7M5WS03_9CNID</name>